<organism evidence="1 2">
    <name type="scientific">Francisella noatunensis</name>
    <dbReference type="NCBI Taxonomy" id="657445"/>
    <lineage>
        <taxon>Bacteria</taxon>
        <taxon>Pseudomonadati</taxon>
        <taxon>Pseudomonadota</taxon>
        <taxon>Gammaproteobacteria</taxon>
        <taxon>Thiotrichales</taxon>
        <taxon>Francisellaceae</taxon>
        <taxon>Francisella</taxon>
    </lineage>
</organism>
<name>A0A9Q2KVL6_9GAMM</name>
<dbReference type="Proteomes" id="UP000701999">
    <property type="component" value="Unassembled WGS sequence"/>
</dbReference>
<dbReference type="EMBL" id="JACVKN010000040">
    <property type="protein sequence ID" value="MBK2064595.1"/>
    <property type="molecule type" value="Genomic_DNA"/>
</dbReference>
<keyword evidence="2" id="KW-1185">Reference proteome</keyword>
<evidence type="ECO:0000313" key="2">
    <source>
        <dbReference type="Proteomes" id="UP000701999"/>
    </source>
</evidence>
<sequence>MHAMFNIYKRNDKTKEETSTWWEKEHAPILLEKQKNMKFQYYVQSMVTNSKSFNLDNYSAPEFIAFLGYKNQLSMFLNSLKISSFRANIKLLKDEPRFVYPQLTSFIFGKYK</sequence>
<dbReference type="AlphaFoldDB" id="A0A9Q2KVL6"/>
<evidence type="ECO:0008006" key="3">
    <source>
        <dbReference type="Google" id="ProtNLM"/>
    </source>
</evidence>
<dbReference type="Gene3D" id="3.30.70.100">
    <property type="match status" value="1"/>
</dbReference>
<dbReference type="GeneID" id="93255250"/>
<evidence type="ECO:0000313" key="1">
    <source>
        <dbReference type="EMBL" id="MBK2064595.1"/>
    </source>
</evidence>
<proteinExistence type="predicted"/>
<comment type="caution">
    <text evidence="1">The sequence shown here is derived from an EMBL/GenBank/DDBJ whole genome shotgun (WGS) entry which is preliminary data.</text>
</comment>
<dbReference type="RefSeq" id="WP_159184507.1">
    <property type="nucleotide sequence ID" value="NZ_JACVJL010000156.1"/>
</dbReference>
<gene>
    <name evidence="1" type="ORF">IB647_02065</name>
</gene>
<protein>
    <recommendedName>
        <fullName evidence="3">EthD domain-containing protein</fullName>
    </recommendedName>
</protein>
<reference evidence="1 2" key="1">
    <citation type="submission" date="2020-09" db="EMBL/GenBank/DDBJ databases">
        <title>Development of specific Francisella tularensis PCR assay based on in-depth characterization of family Francisellaceae.</title>
        <authorList>
            <person name="Ohrman C."/>
            <person name="Sahl J."/>
            <person name="Sjodin A."/>
            <person name="Uneklint I."/>
            <person name="Ballard R."/>
            <person name="Karlsson L."/>
            <person name="Mcdonough R."/>
            <person name="Sundell D."/>
            <person name="Soria K."/>
            <person name="Brindeflk B."/>
            <person name="Vallesi A."/>
            <person name="Ramirez-Paredes J.G."/>
            <person name="Colquhoun D."/>
            <person name="Myrtennas K."/>
            <person name="Birdsell D."/>
            <person name="Johansson A."/>
            <person name="Wagner D."/>
            <person name="Forsman M."/>
        </authorList>
    </citation>
    <scope>NUCLEOTIDE SEQUENCE [LARGE SCALE GENOMIC DNA]</scope>
    <source>
        <strain evidence="1 2">FSC1140</strain>
    </source>
</reference>
<accession>A0A9Q2KVL6</accession>